<proteinExistence type="predicted"/>
<dbReference type="RefSeq" id="WP_219286629.1">
    <property type="nucleotide sequence ID" value="NZ_RPHB01000001.1"/>
</dbReference>
<feature type="chain" id="PRO_5037820525" evidence="1">
    <location>
        <begin position="24"/>
        <end position="93"/>
    </location>
</feature>
<evidence type="ECO:0000313" key="3">
    <source>
        <dbReference type="Proteomes" id="UP000727490"/>
    </source>
</evidence>
<protein>
    <submittedName>
        <fullName evidence="2">Uncharacterized protein</fullName>
    </submittedName>
</protein>
<keyword evidence="1" id="KW-0732">Signal</keyword>
<dbReference type="Proteomes" id="UP000727490">
    <property type="component" value="Unassembled WGS sequence"/>
</dbReference>
<name>A0A951IVZ9_9BACT</name>
<reference evidence="2 3" key="1">
    <citation type="journal article" date="2020" name="Syst. Appl. Microbiol.">
        <title>Arthrospiribacter ruber gen. nov., sp. nov., a novel bacterium isolated from Arthrospira cultures.</title>
        <authorList>
            <person name="Waleron M."/>
            <person name="Misztak A."/>
            <person name="Waleron M.M."/>
            <person name="Furmaniak M."/>
            <person name="Mrozik A."/>
            <person name="Waleron K."/>
        </authorList>
    </citation>
    <scope>NUCLEOTIDE SEQUENCE [LARGE SCALE GENOMIC DNA]</scope>
    <source>
        <strain evidence="2 3">DPMB0001</strain>
    </source>
</reference>
<sequence>MSNLVKNLLRAGVFSLAVVFAFAFTEPTDSNLQRFVPIYNGAGQIVDGTPVQSGYTCNDVTSDICTAEFLNNDPKQENLITSSIENGEYLPPM</sequence>
<dbReference type="EMBL" id="RPHB01000001">
    <property type="protein sequence ID" value="MBW3466608.1"/>
    <property type="molecule type" value="Genomic_DNA"/>
</dbReference>
<accession>A0A951IVZ9</accession>
<gene>
    <name evidence="2" type="ORF">EGN73_02105</name>
</gene>
<comment type="caution">
    <text evidence="2">The sequence shown here is derived from an EMBL/GenBank/DDBJ whole genome shotgun (WGS) entry which is preliminary data.</text>
</comment>
<feature type="signal peptide" evidence="1">
    <location>
        <begin position="1"/>
        <end position="23"/>
    </location>
</feature>
<dbReference type="AlphaFoldDB" id="A0A951IVZ9"/>
<keyword evidence="3" id="KW-1185">Reference proteome</keyword>
<evidence type="ECO:0000313" key="2">
    <source>
        <dbReference type="EMBL" id="MBW3466608.1"/>
    </source>
</evidence>
<organism evidence="2 3">
    <name type="scientific">Arthrospiribacter ruber</name>
    <dbReference type="NCBI Taxonomy" id="2487934"/>
    <lineage>
        <taxon>Bacteria</taxon>
        <taxon>Pseudomonadati</taxon>
        <taxon>Bacteroidota</taxon>
        <taxon>Cytophagia</taxon>
        <taxon>Cytophagales</taxon>
        <taxon>Cyclobacteriaceae</taxon>
        <taxon>Arthrospiribacter</taxon>
    </lineage>
</organism>
<evidence type="ECO:0000256" key="1">
    <source>
        <dbReference type="SAM" id="SignalP"/>
    </source>
</evidence>